<sequence>MQQNGAIIIAFYERSPLCSAYVPNQQLDVSISRYKAH</sequence>
<dbReference type="AlphaFoldDB" id="A0A383BGQ5"/>
<proteinExistence type="predicted"/>
<evidence type="ECO:0000313" key="1">
    <source>
        <dbReference type="EMBL" id="SVE19297.1"/>
    </source>
</evidence>
<reference evidence="1" key="1">
    <citation type="submission" date="2018-05" db="EMBL/GenBank/DDBJ databases">
        <authorList>
            <person name="Lanie J.A."/>
            <person name="Ng W.-L."/>
            <person name="Kazmierczak K.M."/>
            <person name="Andrzejewski T.M."/>
            <person name="Davidsen T.M."/>
            <person name="Wayne K.J."/>
            <person name="Tettelin H."/>
            <person name="Glass J.I."/>
            <person name="Rusch D."/>
            <person name="Podicherti R."/>
            <person name="Tsui H.-C.T."/>
            <person name="Winkler M.E."/>
        </authorList>
    </citation>
    <scope>NUCLEOTIDE SEQUENCE</scope>
</reference>
<accession>A0A383BGQ5</accession>
<dbReference type="EMBL" id="UINC01200419">
    <property type="protein sequence ID" value="SVE19297.1"/>
    <property type="molecule type" value="Genomic_DNA"/>
</dbReference>
<protein>
    <submittedName>
        <fullName evidence="1">Uncharacterized protein</fullName>
    </submittedName>
</protein>
<organism evidence="1">
    <name type="scientific">marine metagenome</name>
    <dbReference type="NCBI Taxonomy" id="408172"/>
    <lineage>
        <taxon>unclassified sequences</taxon>
        <taxon>metagenomes</taxon>
        <taxon>ecological metagenomes</taxon>
    </lineage>
</organism>
<gene>
    <name evidence="1" type="ORF">METZ01_LOCUS472151</name>
</gene>
<name>A0A383BGQ5_9ZZZZ</name>